<evidence type="ECO:0000256" key="1">
    <source>
        <dbReference type="SAM" id="MobiDB-lite"/>
    </source>
</evidence>
<evidence type="ECO:0000313" key="2">
    <source>
        <dbReference type="EMBL" id="KDO34509.1"/>
    </source>
</evidence>
<feature type="region of interest" description="Disordered" evidence="1">
    <location>
        <begin position="106"/>
        <end position="138"/>
    </location>
</feature>
<evidence type="ECO:0000313" key="3">
    <source>
        <dbReference type="Proteomes" id="UP000030745"/>
    </source>
</evidence>
<dbReference type="Proteomes" id="UP000030745">
    <property type="component" value="Unassembled WGS sequence"/>
</dbReference>
<keyword evidence="3" id="KW-1185">Reference proteome</keyword>
<dbReference type="AlphaFoldDB" id="A0A067CUX4"/>
<organism evidence="2 3">
    <name type="scientific">Saprolegnia parasitica (strain CBS 223.65)</name>
    <dbReference type="NCBI Taxonomy" id="695850"/>
    <lineage>
        <taxon>Eukaryota</taxon>
        <taxon>Sar</taxon>
        <taxon>Stramenopiles</taxon>
        <taxon>Oomycota</taxon>
        <taxon>Saprolegniomycetes</taxon>
        <taxon>Saprolegniales</taxon>
        <taxon>Saprolegniaceae</taxon>
        <taxon>Saprolegnia</taxon>
    </lineage>
</organism>
<feature type="compositionally biased region" description="Basic residues" evidence="1">
    <location>
        <begin position="127"/>
        <end position="138"/>
    </location>
</feature>
<dbReference type="EMBL" id="KK583190">
    <property type="protein sequence ID" value="KDO34509.1"/>
    <property type="molecule type" value="Genomic_DNA"/>
</dbReference>
<dbReference type="OrthoDB" id="65904at2759"/>
<name>A0A067CUX4_SAPPC</name>
<accession>A0A067CUX4</accession>
<reference evidence="2 3" key="1">
    <citation type="journal article" date="2013" name="PLoS Genet.">
        <title>Distinctive expansion of potential virulence genes in the genome of the oomycete fish pathogen Saprolegnia parasitica.</title>
        <authorList>
            <person name="Jiang R.H."/>
            <person name="de Bruijn I."/>
            <person name="Haas B.J."/>
            <person name="Belmonte R."/>
            <person name="Lobach L."/>
            <person name="Christie J."/>
            <person name="van den Ackerveken G."/>
            <person name="Bottin A."/>
            <person name="Bulone V."/>
            <person name="Diaz-Moreno S.M."/>
            <person name="Dumas B."/>
            <person name="Fan L."/>
            <person name="Gaulin E."/>
            <person name="Govers F."/>
            <person name="Grenville-Briggs L.J."/>
            <person name="Horner N.R."/>
            <person name="Levin J.Z."/>
            <person name="Mammella M."/>
            <person name="Meijer H.J."/>
            <person name="Morris P."/>
            <person name="Nusbaum C."/>
            <person name="Oome S."/>
            <person name="Phillips A.J."/>
            <person name="van Rooyen D."/>
            <person name="Rzeszutek E."/>
            <person name="Saraiva M."/>
            <person name="Secombes C.J."/>
            <person name="Seidl M.F."/>
            <person name="Snel B."/>
            <person name="Stassen J.H."/>
            <person name="Sykes S."/>
            <person name="Tripathy S."/>
            <person name="van den Berg H."/>
            <person name="Vega-Arreguin J.C."/>
            <person name="Wawra S."/>
            <person name="Young S.K."/>
            <person name="Zeng Q."/>
            <person name="Dieguez-Uribeondo J."/>
            <person name="Russ C."/>
            <person name="Tyler B.M."/>
            <person name="van West P."/>
        </authorList>
    </citation>
    <scope>NUCLEOTIDE SEQUENCE [LARGE SCALE GENOMIC DNA]</scope>
    <source>
        <strain evidence="2 3">CBS 223.65</strain>
    </source>
</reference>
<dbReference type="KEGG" id="spar:SPRG_00572"/>
<dbReference type="VEuPathDB" id="FungiDB:SPRG_00572"/>
<sequence>MDTAGSDDETYSITSQPWGDLHEFYPKTIAPSVPLTGDLAELHSFLVGQRPAQDFGLRTRGGVIVQKAIESKLRELENLNFRLYLDEGREMQKGQELQILSMTCLPQASKPEPPTRKAKATVDVVNRRRAKKPRRPSA</sequence>
<gene>
    <name evidence="2" type="ORF">SPRG_00572</name>
</gene>
<dbReference type="RefSeq" id="XP_012194187.1">
    <property type="nucleotide sequence ID" value="XM_012338797.1"/>
</dbReference>
<proteinExistence type="predicted"/>
<protein>
    <submittedName>
        <fullName evidence="2">Uncharacterized protein</fullName>
    </submittedName>
</protein>
<dbReference type="OMA" id="DLHEFYP"/>
<dbReference type="GeneID" id="24123208"/>